<evidence type="ECO:0000313" key="4">
    <source>
        <dbReference type="EMBL" id="KPR56794.1"/>
    </source>
</evidence>
<dbReference type="RefSeq" id="WP_008324353.1">
    <property type="nucleotide sequence ID" value="NZ_AP028314.1"/>
</dbReference>
<dbReference type="EMBL" id="LJEB01000020">
    <property type="protein sequence ID" value="KPR56794.1"/>
    <property type="molecule type" value="Genomic_DNA"/>
</dbReference>
<protein>
    <submittedName>
        <fullName evidence="2">Uncharacterized protein</fullName>
    </submittedName>
</protein>
<organism evidence="2">
    <name type="scientific">Citrobacter freundii</name>
    <dbReference type="NCBI Taxonomy" id="546"/>
    <lineage>
        <taxon>Bacteria</taxon>
        <taxon>Pseudomonadati</taxon>
        <taxon>Pseudomonadota</taxon>
        <taxon>Gammaproteobacteria</taxon>
        <taxon>Enterobacterales</taxon>
        <taxon>Enterobacteriaceae</taxon>
        <taxon>Citrobacter</taxon>
        <taxon>Citrobacter freundii complex</taxon>
    </lineage>
</organism>
<dbReference type="EMBL" id="ABKLER030000005">
    <property type="protein sequence ID" value="EMN4144343.1"/>
    <property type="molecule type" value="Genomic_DNA"/>
</dbReference>
<dbReference type="AlphaFoldDB" id="A0A0P8HSB4"/>
<reference evidence="2" key="4">
    <citation type="submission" date="2020-09" db="EMBL/GenBank/DDBJ databases">
        <authorList>
            <consortium name="NCBI Pathogen Detection Project"/>
        </authorList>
    </citation>
    <scope>NUCLEOTIDE SEQUENCE</scope>
    <source>
        <strain evidence="3">91871</strain>
        <strain evidence="2">O50</strain>
    </source>
</reference>
<sequence>MYLGNMSSKDWLITVGVVPVIGLAKDSNIIVEVPDDQITVSSGIGGDWSFIENPSEEGSVTFTTQRNSPVNTALALMQKTKAVIPVTVTNTRNLSVHRLGYAMFARQPSDGANNGVGAQTLEWKLLTGELDSTILGVNLTNG</sequence>
<dbReference type="EMBL" id="DAESCB010000001">
    <property type="protein sequence ID" value="HBH7040404.1"/>
    <property type="molecule type" value="Genomic_DNA"/>
</dbReference>
<evidence type="ECO:0000313" key="3">
    <source>
        <dbReference type="EMBL" id="HBH7040404.1"/>
    </source>
</evidence>
<evidence type="ECO:0000313" key="2">
    <source>
        <dbReference type="EMBL" id="HAT3897408.1"/>
    </source>
</evidence>
<reference evidence="2" key="3">
    <citation type="journal article" date="2018" name="Genome Biol.">
        <title>SKESA: strategic k-mer extension for scrupulous assemblies.</title>
        <authorList>
            <person name="Souvorov A."/>
            <person name="Agarwala R."/>
            <person name="Lipman D.J."/>
        </authorList>
    </citation>
    <scope>NUCLEOTIDE SEQUENCE</scope>
    <source>
        <strain evidence="3">91871</strain>
        <strain evidence="2">O50</strain>
    </source>
</reference>
<reference evidence="4 5" key="2">
    <citation type="journal article" date="2017" name="PLoS ONE">
        <title>Genomic and phenotypic characterisation of fluoroquinolone resistance mechanisms in Enterobacteriaceae in Durban, South Africa.</title>
        <authorList>
            <person name="Osei Sekyere J."/>
            <person name="Amoako D.G."/>
        </authorList>
    </citation>
    <scope>NUCLEOTIDE SEQUENCE [LARGE SCALE GENOMIC DNA]</scope>
    <source>
        <strain evidence="4 5">ST62:944112508</strain>
    </source>
</reference>
<evidence type="ECO:0000313" key="5">
    <source>
        <dbReference type="Proteomes" id="UP000050520"/>
    </source>
</evidence>
<dbReference type="Proteomes" id="UP000885148">
    <property type="component" value="Unassembled WGS sequence"/>
</dbReference>
<name>A0A0P8HSB4_CITFR</name>
<dbReference type="Proteomes" id="UP000855471">
    <property type="component" value="Unassembled WGS sequence"/>
</dbReference>
<dbReference type="Proteomes" id="UP000050520">
    <property type="component" value="Unassembled WGS sequence"/>
</dbReference>
<reference evidence="5" key="1">
    <citation type="submission" date="2015-09" db="EMBL/GenBank/DDBJ databases">
        <title>Prevalence of NDMs in South Africa.</title>
        <authorList>
            <person name="Osei Sekyere J."/>
            <person name="Govinden U."/>
            <person name="Essack S."/>
            <person name="Haldorsen B."/>
            <person name="Samuelsen O."/>
            <person name="Aasnaes B."/>
            <person name="Sundsfjord A."/>
        </authorList>
    </citation>
    <scope>NUCLEOTIDE SEQUENCE [LARGE SCALE GENOMIC DNA]</scope>
    <source>
        <strain evidence="5">ST62:944112508</strain>
    </source>
</reference>
<evidence type="ECO:0000313" key="1">
    <source>
        <dbReference type="EMBL" id="EMN4144343.1"/>
    </source>
</evidence>
<comment type="caution">
    <text evidence="2">The sequence shown here is derived from an EMBL/GenBank/DDBJ whole genome shotgun (WGS) entry which is preliminary data.</text>
</comment>
<proteinExistence type="predicted"/>
<accession>A0A0P8HSB4</accession>
<dbReference type="EMBL" id="DACSXJ010000008">
    <property type="protein sequence ID" value="HAT3897408.1"/>
    <property type="molecule type" value="Genomic_DNA"/>
</dbReference>
<gene>
    <name evidence="4" type="ORF">AN672_04970</name>
    <name evidence="2" type="ORF">I9Y29_001825</name>
    <name evidence="3" type="ORF">KV121_000389</name>
    <name evidence="1" type="ORF">PQQ21_001566</name>
</gene>
<reference evidence="1" key="5">
    <citation type="submission" date="2024-02" db="EMBL/GenBank/DDBJ databases">
        <authorList>
            <consortium name="Clinical and Environmental Microbiology Branch: Whole genome sequencing antimicrobial resistance pathogens in the healthcare setting"/>
        </authorList>
    </citation>
    <scope>NUCLEOTIDE SEQUENCE</scope>
    <source>
        <strain evidence="1">2023GN-00102</strain>
    </source>
</reference>